<feature type="compositionally biased region" description="Polar residues" evidence="1">
    <location>
        <begin position="83"/>
        <end position="92"/>
    </location>
</feature>
<name>A0A4S2N2K9_9PEZI</name>
<feature type="compositionally biased region" description="Pro residues" evidence="1">
    <location>
        <begin position="61"/>
        <end position="71"/>
    </location>
</feature>
<reference evidence="2 3" key="1">
    <citation type="submission" date="2019-04" db="EMBL/GenBank/DDBJ databases">
        <title>Comparative genomics and transcriptomics to analyze fruiting body development in filamentous ascomycetes.</title>
        <authorList>
            <consortium name="DOE Joint Genome Institute"/>
            <person name="Lutkenhaus R."/>
            <person name="Traeger S."/>
            <person name="Breuer J."/>
            <person name="Kuo A."/>
            <person name="Lipzen A."/>
            <person name="Pangilinan J."/>
            <person name="Dilworth D."/>
            <person name="Sandor L."/>
            <person name="Poggeler S."/>
            <person name="Barry K."/>
            <person name="Grigoriev I.V."/>
            <person name="Nowrousian M."/>
        </authorList>
    </citation>
    <scope>NUCLEOTIDE SEQUENCE [LARGE SCALE GENOMIC DNA]</scope>
    <source>
        <strain evidence="2 3">CBS 389.68</strain>
    </source>
</reference>
<organism evidence="2 3">
    <name type="scientific">Ascodesmis nigricans</name>
    <dbReference type="NCBI Taxonomy" id="341454"/>
    <lineage>
        <taxon>Eukaryota</taxon>
        <taxon>Fungi</taxon>
        <taxon>Dikarya</taxon>
        <taxon>Ascomycota</taxon>
        <taxon>Pezizomycotina</taxon>
        <taxon>Pezizomycetes</taxon>
        <taxon>Pezizales</taxon>
        <taxon>Ascodesmidaceae</taxon>
        <taxon>Ascodesmis</taxon>
    </lineage>
</organism>
<evidence type="ECO:0008006" key="4">
    <source>
        <dbReference type="Google" id="ProtNLM"/>
    </source>
</evidence>
<accession>A0A4S2N2K9</accession>
<gene>
    <name evidence="2" type="ORF">EX30DRAFT_394580</name>
</gene>
<feature type="region of interest" description="Disordered" evidence="1">
    <location>
        <begin position="125"/>
        <end position="173"/>
    </location>
</feature>
<feature type="compositionally biased region" description="Low complexity" evidence="1">
    <location>
        <begin position="140"/>
        <end position="160"/>
    </location>
</feature>
<keyword evidence="3" id="KW-1185">Reference proteome</keyword>
<dbReference type="Proteomes" id="UP000298138">
    <property type="component" value="Unassembled WGS sequence"/>
</dbReference>
<dbReference type="AlphaFoldDB" id="A0A4S2N2K9"/>
<sequence length="643" mass="71497">MSRSNKSIKDFFQRAAQTQPPKSQPEKTFRSVNSGHPASIDATFTVPSSPPPMNARQKRPLAPPTSSPPEPSRTVPITKTLEHSFSGSQPSGSFRVIASSDGEESDDLSDDDDGIHAIFGVKKASVSAPKAPEVVQKPNPVASAAVSTPSSATSTSARSLLRSRRKPPQTSKPVRFSMDVLLEESRISNAIAENRRRTTEAEATIRIREEAARNPVISDTNVSDQLIDETMGGSGDGLRKALSKTENFGFEECYEFYGLDAPPNTGSVRPFPEIINEKDIFYGIDDFGRDEMFLTGLVCDMAAISDARISHQVMLWMLDGVCFESRKDLTAAYARVLQMLPSERIHPHLTAETVAQMFTHLGAKPEYINLASQIKPRNVWRPARPEGDYWKFKQVVNFLANSINPADSAVVSIFCGLLIRSILDFRISRNSDVLVCIEDALAIILSSIPEGEWDRTSSLVAKNIISTIIRAQDRRCILEKLPIHTPKLHLFRRRLALCFLFEDGSYMKRNYANLVSLARFSTILQQKPFIIHASRGSDRSTDYSKLESLLSIMDIALDKGDTSTASTKEKDKDADFLHDIIRTTEASINDSMGENIMKTRTKELFDRLKFRVAFTVRSKYRTGMDSAQQSTLEAAGFKIGMRN</sequence>
<feature type="region of interest" description="Disordered" evidence="1">
    <location>
        <begin position="1"/>
        <end position="111"/>
    </location>
</feature>
<evidence type="ECO:0000313" key="2">
    <source>
        <dbReference type="EMBL" id="TGZ83360.1"/>
    </source>
</evidence>
<feature type="compositionally biased region" description="Acidic residues" evidence="1">
    <location>
        <begin position="101"/>
        <end position="111"/>
    </location>
</feature>
<dbReference type="OrthoDB" id="5350396at2759"/>
<dbReference type="STRING" id="341454.A0A4S2N2K9"/>
<evidence type="ECO:0000313" key="3">
    <source>
        <dbReference type="Proteomes" id="UP000298138"/>
    </source>
</evidence>
<dbReference type="EMBL" id="ML220114">
    <property type="protein sequence ID" value="TGZ83360.1"/>
    <property type="molecule type" value="Genomic_DNA"/>
</dbReference>
<dbReference type="InParanoid" id="A0A4S2N2K9"/>
<protein>
    <recommendedName>
        <fullName evidence="4">Coiled-coil SMC6 And NSE5 INteracting (CANIN) domain-containing protein</fullName>
    </recommendedName>
</protein>
<evidence type="ECO:0000256" key="1">
    <source>
        <dbReference type="SAM" id="MobiDB-lite"/>
    </source>
</evidence>
<proteinExistence type="predicted"/>